<organism evidence="1 2">
    <name type="scientific">Hibiscus sabdariffa</name>
    <name type="common">roselle</name>
    <dbReference type="NCBI Taxonomy" id="183260"/>
    <lineage>
        <taxon>Eukaryota</taxon>
        <taxon>Viridiplantae</taxon>
        <taxon>Streptophyta</taxon>
        <taxon>Embryophyta</taxon>
        <taxon>Tracheophyta</taxon>
        <taxon>Spermatophyta</taxon>
        <taxon>Magnoliopsida</taxon>
        <taxon>eudicotyledons</taxon>
        <taxon>Gunneridae</taxon>
        <taxon>Pentapetalae</taxon>
        <taxon>rosids</taxon>
        <taxon>malvids</taxon>
        <taxon>Malvales</taxon>
        <taxon>Malvaceae</taxon>
        <taxon>Malvoideae</taxon>
        <taxon>Hibiscus</taxon>
    </lineage>
</organism>
<sequence length="122" mass="14593">MLWAIWKSKNRLVFEGTSDSPLDFWNRAEVAFTEFSSTQLLHETRNSSRPNMQDLDPEHHLWSPPRWDVSRFVDHIRRWSLSHSPFYWLLRSWLEGVALLRDLPHSYHSSPVVFFMARDTVP</sequence>
<proteinExistence type="predicted"/>
<evidence type="ECO:0000313" key="2">
    <source>
        <dbReference type="Proteomes" id="UP001396334"/>
    </source>
</evidence>
<keyword evidence="2" id="KW-1185">Reference proteome</keyword>
<gene>
    <name evidence="1" type="ORF">V6N11_063285</name>
</gene>
<dbReference type="Proteomes" id="UP001396334">
    <property type="component" value="Unassembled WGS sequence"/>
</dbReference>
<dbReference type="EMBL" id="JBBPBN010000147">
    <property type="protein sequence ID" value="KAK8975322.1"/>
    <property type="molecule type" value="Genomic_DNA"/>
</dbReference>
<reference evidence="1 2" key="1">
    <citation type="journal article" date="2024" name="G3 (Bethesda)">
        <title>Genome assembly of Hibiscus sabdariffa L. provides insights into metabolisms of medicinal natural products.</title>
        <authorList>
            <person name="Kim T."/>
        </authorList>
    </citation>
    <scope>NUCLEOTIDE SEQUENCE [LARGE SCALE GENOMIC DNA]</scope>
    <source>
        <strain evidence="1">TK-2024</strain>
        <tissue evidence="1">Old leaves</tissue>
    </source>
</reference>
<name>A0ABR2NGL3_9ROSI</name>
<accession>A0ABR2NGL3</accession>
<evidence type="ECO:0000313" key="1">
    <source>
        <dbReference type="EMBL" id="KAK8975322.1"/>
    </source>
</evidence>
<comment type="caution">
    <text evidence="1">The sequence shown here is derived from an EMBL/GenBank/DDBJ whole genome shotgun (WGS) entry which is preliminary data.</text>
</comment>
<protein>
    <submittedName>
        <fullName evidence="1">Uncharacterized protein</fullName>
    </submittedName>
</protein>